<gene>
    <name evidence="1" type="ORF">AXFE_35200</name>
</gene>
<evidence type="ECO:0000313" key="2">
    <source>
        <dbReference type="Proteomes" id="UP000032360"/>
    </source>
</evidence>
<evidence type="ECO:0000313" key="1">
    <source>
        <dbReference type="EMBL" id="KJF15648.1"/>
    </source>
</evidence>
<proteinExistence type="predicted"/>
<evidence type="ECO:0008006" key="3">
    <source>
        <dbReference type="Google" id="ProtNLM"/>
    </source>
</evidence>
<name>A0A0D8HCJ3_9ACTN</name>
<dbReference type="RefSeq" id="WP_052607132.1">
    <property type="nucleotide sequence ID" value="NZ_JXYS01000135.1"/>
</dbReference>
<dbReference type="OrthoDB" id="530515at2"/>
<comment type="caution">
    <text evidence="1">The sequence shown here is derived from an EMBL/GenBank/DDBJ whole genome shotgun (WGS) entry which is preliminary data.</text>
</comment>
<reference evidence="1 2" key="1">
    <citation type="submission" date="2015-01" db="EMBL/GenBank/DDBJ databases">
        <title>Draft genome of the acidophilic iron oxidizer Acidithrix ferrooxidans strain Py-F3.</title>
        <authorList>
            <person name="Poehlein A."/>
            <person name="Eisen S."/>
            <person name="Schloemann M."/>
            <person name="Johnson B.D."/>
            <person name="Daniel R."/>
            <person name="Muehling M."/>
        </authorList>
    </citation>
    <scope>NUCLEOTIDE SEQUENCE [LARGE SCALE GENOMIC DNA]</scope>
    <source>
        <strain evidence="1 2">Py-F3</strain>
    </source>
</reference>
<organism evidence="1 2">
    <name type="scientific">Acidithrix ferrooxidans</name>
    <dbReference type="NCBI Taxonomy" id="1280514"/>
    <lineage>
        <taxon>Bacteria</taxon>
        <taxon>Bacillati</taxon>
        <taxon>Actinomycetota</taxon>
        <taxon>Acidimicrobiia</taxon>
        <taxon>Acidimicrobiales</taxon>
        <taxon>Acidimicrobiaceae</taxon>
        <taxon>Acidithrix</taxon>
    </lineage>
</organism>
<dbReference type="AlphaFoldDB" id="A0A0D8HCJ3"/>
<dbReference type="Proteomes" id="UP000032360">
    <property type="component" value="Unassembled WGS sequence"/>
</dbReference>
<keyword evidence="2" id="KW-1185">Reference proteome</keyword>
<sequence length="116" mass="12559">MVIVSIKDGDLILQVKGIGKVLALRNELVIPLNHVRGVTADPGAFSMPRGLRAPGTSIPGLLYAGTFYHKGEKVFWEVHNPAKAVVIELAEEDFTRLVIEVENPNDVVSSIEDAIA</sequence>
<protein>
    <recommendedName>
        <fullName evidence="3">Bacterial Pleckstrin homology domain-containing protein</fullName>
    </recommendedName>
</protein>
<dbReference type="EMBL" id="JXYS01000135">
    <property type="protein sequence ID" value="KJF15648.1"/>
    <property type="molecule type" value="Genomic_DNA"/>
</dbReference>
<accession>A0A0D8HCJ3</accession>
<dbReference type="STRING" id="1280514.AXFE_35200"/>